<dbReference type="InterPro" id="IPR017642">
    <property type="entry name" value="DNA_S_mod_DndB"/>
</dbReference>
<proteinExistence type="predicted"/>
<organism evidence="1 2">
    <name type="scientific">Streptomyces radiopugnans</name>
    <dbReference type="NCBI Taxonomy" id="403935"/>
    <lineage>
        <taxon>Bacteria</taxon>
        <taxon>Bacillati</taxon>
        <taxon>Actinomycetota</taxon>
        <taxon>Actinomycetes</taxon>
        <taxon>Kitasatosporales</taxon>
        <taxon>Streptomycetaceae</taxon>
        <taxon>Streptomyces</taxon>
    </lineage>
</organism>
<evidence type="ECO:0000313" key="2">
    <source>
        <dbReference type="Proteomes" id="UP000199055"/>
    </source>
</evidence>
<accession>A0A1H9B8W2</accession>
<keyword evidence="2" id="KW-1185">Reference proteome</keyword>
<name>A0A1H9B8W2_9ACTN</name>
<dbReference type="RefSeq" id="WP_093656234.1">
    <property type="nucleotide sequence ID" value="NZ_FOET01000002.1"/>
</dbReference>
<dbReference type="Pfam" id="PF14072">
    <property type="entry name" value="DndB"/>
    <property type="match status" value="1"/>
</dbReference>
<dbReference type="Proteomes" id="UP000199055">
    <property type="component" value="Unassembled WGS sequence"/>
</dbReference>
<reference evidence="1 2" key="1">
    <citation type="submission" date="2016-10" db="EMBL/GenBank/DDBJ databases">
        <authorList>
            <person name="de Groot N.N."/>
        </authorList>
    </citation>
    <scope>NUCLEOTIDE SEQUENCE [LARGE SCALE GENOMIC DNA]</scope>
    <source>
        <strain evidence="1 2">CGMCC 4.3519</strain>
    </source>
</reference>
<sequence length="411" mass="44657">MRLTMPSGTPEGIPLTVMPFREDAVIGTMSLATLVRLVPSPRREEDPRALKTASGHDRRRAELRATVQRTLKSQKGRNIPAYAEYIAAGILGKHGSAWSTPPVTLWHAGEIAAMSDELIPDSGLRTLTVAPDAMVIAIDGETQTTAWHDIYQDPESFGLTYAELGRRVRIPFELYLGLSPADARQIFYDRNVKGVDVAKNLAMSMDQRDLATRLAHTVGEKLEVESGDGRRTPFGNLVNTGKRQLTAADKEVVTLSALRALITTTVFGGKGVQYSATHVHEEDLPPNTDAGEVEAVVVRLVSRLIGDHFPDFARRGAITAPAVMAGLGILLHRATPWCDPGDAMGYERVAHLLADVRWEREPAYWDGVCASVGSTGRLNFSGGVKDSAGRVAGALLDPHSELGRKIRGRWS</sequence>
<protein>
    <submittedName>
        <fullName evidence="1">DNA-sulfur modification-associated</fullName>
    </submittedName>
</protein>
<evidence type="ECO:0000313" key="1">
    <source>
        <dbReference type="EMBL" id="SEP85452.1"/>
    </source>
</evidence>
<gene>
    <name evidence="1" type="ORF">SAMN05216481_102255</name>
</gene>
<dbReference type="AlphaFoldDB" id="A0A1H9B8W2"/>
<dbReference type="EMBL" id="FOET01000002">
    <property type="protein sequence ID" value="SEP85452.1"/>
    <property type="molecule type" value="Genomic_DNA"/>
</dbReference>